<dbReference type="Proteomes" id="UP000218811">
    <property type="component" value="Unassembled WGS sequence"/>
</dbReference>
<evidence type="ECO:0000313" key="3">
    <source>
        <dbReference type="EMBL" id="PCH40439.1"/>
    </source>
</evidence>
<protein>
    <recommendedName>
        <fullName evidence="5">Clavaminate synthase-like protein</fullName>
    </recommendedName>
</protein>
<dbReference type="STRING" id="742152.A0A2H3JNR6"/>
<keyword evidence="4" id="KW-1185">Reference proteome</keyword>
<evidence type="ECO:0008006" key="5">
    <source>
        <dbReference type="Google" id="ProtNLM"/>
    </source>
</evidence>
<sequence length="928" mass="105081">MMDTLPVNSAFEEIPVMEDRDLQNALSADQAKREALAKEIREACMNVGFFYVKNHTIPERTINEALNAAKNFFALPLENKMTIDINSSVNFKGYTSLYGENINPQNRGDLHEAFDLGWEDMIGSVRQDDGAMTGQNIWPNDLGPEFRQACLEYYHAAVRLGKLLFPLFALALNLPETTFDDKTAKPAAIMRFLHYPPQTKDIDDRVEGFGAHTDFEVQALQVLNKNDKWIDAVPIPGTLVINLGDQFARWTNDVFKSTMHRASNRSGIERFSIPVFFGTDYNVKLEIFGFLTPKDLLNITRASKDLRSVLMTRKATGVWKEARRRFPGGVPDYPPDFSEPRWANLLFGASTCENCGRNQVRRIDFGLCRRVCNTCLVTQVVGEKSLTRIYPQCDASVVEYIPYSDLVPVVLGLNDSNQSKYYWRRDVEKMDQKLKDFNADIHDCKPGARESFENFKAARIARVKAAAEFVDRCKKWLADQGRRRAQELEARRLARHEAIYARFRDLGYEDCEISVISGMPAFNHPTELTDIIWRRIRPKLEVHIKAAHDRRGEIVSSRRSLIEARYNRLKNTKYFPSEWAAYPRLEEILQTPGFIDLINKSLAHSLTPEDCDHALDGIHDLLNARIKTVGGILLQKMLGDDATEHTELVLYPLTLATSVFCCSNEGCEGTVMWTLNEVLAHVCKDTSGEALSTMSAQDIARNNVMFSQRGASAVTALIEELKKSGETVDASVTVPESVDGLDKRFFCLCCPVRPMRSGAKGRLAYSWKQCIAHFIASDAESHPTPEWMVLDVGNRTKVRNLKAAPPGHLQSVWSCDHCNEYFENYKTFGEVALHVRNIHDIVQPAENIDIVHVKSVDLELENAVEILVGPQSQTRVTSPPREYQCLQCTPRAAKIYCSEGVIQHIRSKHHVAEPIQDEHFLKICPRGM</sequence>
<name>A0A2H3JNR6_WOLCO</name>
<dbReference type="InterPro" id="IPR050231">
    <property type="entry name" value="Iron_ascorbate_oxido_reductase"/>
</dbReference>
<dbReference type="Pfam" id="PF03171">
    <property type="entry name" value="2OG-FeII_Oxy"/>
    <property type="match status" value="1"/>
</dbReference>
<dbReference type="SUPFAM" id="SSF51197">
    <property type="entry name" value="Clavaminate synthase-like"/>
    <property type="match status" value="1"/>
</dbReference>
<dbReference type="InterPro" id="IPR026992">
    <property type="entry name" value="DIOX_N"/>
</dbReference>
<proteinExistence type="predicted"/>
<reference evidence="3 4" key="1">
    <citation type="journal article" date="2012" name="Science">
        <title>The Paleozoic origin of enzymatic lignin decomposition reconstructed from 31 fungal genomes.</title>
        <authorList>
            <person name="Floudas D."/>
            <person name="Binder M."/>
            <person name="Riley R."/>
            <person name="Barry K."/>
            <person name="Blanchette R.A."/>
            <person name="Henrissat B."/>
            <person name="Martinez A.T."/>
            <person name="Otillar R."/>
            <person name="Spatafora J.W."/>
            <person name="Yadav J.S."/>
            <person name="Aerts A."/>
            <person name="Benoit I."/>
            <person name="Boyd A."/>
            <person name="Carlson A."/>
            <person name="Copeland A."/>
            <person name="Coutinho P.M."/>
            <person name="de Vries R.P."/>
            <person name="Ferreira P."/>
            <person name="Findley K."/>
            <person name="Foster B."/>
            <person name="Gaskell J."/>
            <person name="Glotzer D."/>
            <person name="Gorecki P."/>
            <person name="Heitman J."/>
            <person name="Hesse C."/>
            <person name="Hori C."/>
            <person name="Igarashi K."/>
            <person name="Jurgens J.A."/>
            <person name="Kallen N."/>
            <person name="Kersten P."/>
            <person name="Kohler A."/>
            <person name="Kuees U."/>
            <person name="Kumar T.K.A."/>
            <person name="Kuo A."/>
            <person name="LaButti K."/>
            <person name="Larrondo L.F."/>
            <person name="Lindquist E."/>
            <person name="Ling A."/>
            <person name="Lombard V."/>
            <person name="Lucas S."/>
            <person name="Lundell T."/>
            <person name="Martin R."/>
            <person name="McLaughlin D.J."/>
            <person name="Morgenstern I."/>
            <person name="Morin E."/>
            <person name="Murat C."/>
            <person name="Nagy L.G."/>
            <person name="Nolan M."/>
            <person name="Ohm R.A."/>
            <person name="Patyshakuliyeva A."/>
            <person name="Rokas A."/>
            <person name="Ruiz-Duenas F.J."/>
            <person name="Sabat G."/>
            <person name="Salamov A."/>
            <person name="Samejima M."/>
            <person name="Schmutz J."/>
            <person name="Slot J.C."/>
            <person name="St John F."/>
            <person name="Stenlid J."/>
            <person name="Sun H."/>
            <person name="Sun S."/>
            <person name="Syed K."/>
            <person name="Tsang A."/>
            <person name="Wiebenga A."/>
            <person name="Young D."/>
            <person name="Pisabarro A."/>
            <person name="Eastwood D.C."/>
            <person name="Martin F."/>
            <person name="Cullen D."/>
            <person name="Grigoriev I.V."/>
            <person name="Hibbett D.S."/>
        </authorList>
    </citation>
    <scope>NUCLEOTIDE SEQUENCE [LARGE SCALE GENOMIC DNA]</scope>
    <source>
        <strain evidence="3 4">MD-104</strain>
    </source>
</reference>
<dbReference type="AlphaFoldDB" id="A0A2H3JNR6"/>
<feature type="domain" description="Isopenicillin N synthase-like Fe(2+) 2OG dioxygenase" evidence="1">
    <location>
        <begin position="189"/>
        <end position="278"/>
    </location>
</feature>
<dbReference type="EMBL" id="KB468053">
    <property type="protein sequence ID" value="PCH40439.1"/>
    <property type="molecule type" value="Genomic_DNA"/>
</dbReference>
<organism evidence="3 4">
    <name type="scientific">Wolfiporia cocos (strain MD-104)</name>
    <name type="common">Brown rot fungus</name>
    <dbReference type="NCBI Taxonomy" id="742152"/>
    <lineage>
        <taxon>Eukaryota</taxon>
        <taxon>Fungi</taxon>
        <taxon>Dikarya</taxon>
        <taxon>Basidiomycota</taxon>
        <taxon>Agaricomycotina</taxon>
        <taxon>Agaricomycetes</taxon>
        <taxon>Polyporales</taxon>
        <taxon>Phaeolaceae</taxon>
        <taxon>Wolfiporia</taxon>
    </lineage>
</organism>
<dbReference type="Pfam" id="PF14226">
    <property type="entry name" value="DIOX_N"/>
    <property type="match status" value="1"/>
</dbReference>
<gene>
    <name evidence="3" type="ORF">WOLCODRAFT_162356</name>
</gene>
<dbReference type="OrthoDB" id="288590at2759"/>
<feature type="domain" description="Non-haem dioxygenase N-terminal" evidence="2">
    <location>
        <begin position="21"/>
        <end position="140"/>
    </location>
</feature>
<dbReference type="InterPro" id="IPR027443">
    <property type="entry name" value="IPNS-like_sf"/>
</dbReference>
<evidence type="ECO:0000259" key="1">
    <source>
        <dbReference type="Pfam" id="PF03171"/>
    </source>
</evidence>
<dbReference type="Gene3D" id="2.60.120.330">
    <property type="entry name" value="B-lactam Antibiotic, Isopenicillin N Synthase, Chain"/>
    <property type="match status" value="1"/>
</dbReference>
<accession>A0A2H3JNR6</accession>
<dbReference type="InterPro" id="IPR044861">
    <property type="entry name" value="IPNS-like_FE2OG_OXY"/>
</dbReference>
<evidence type="ECO:0000313" key="4">
    <source>
        <dbReference type="Proteomes" id="UP000218811"/>
    </source>
</evidence>
<evidence type="ECO:0000259" key="2">
    <source>
        <dbReference type="Pfam" id="PF14226"/>
    </source>
</evidence>
<dbReference type="PANTHER" id="PTHR47990">
    <property type="entry name" value="2-OXOGLUTARATE (2OG) AND FE(II)-DEPENDENT OXYGENASE SUPERFAMILY PROTEIN-RELATED"/>
    <property type="match status" value="1"/>
</dbReference>
<dbReference type="OMA" id="ECITHAR"/>